<dbReference type="Proteomes" id="UP001244207">
    <property type="component" value="Unassembled WGS sequence"/>
</dbReference>
<name>A0AAD8UP22_GLOAC</name>
<evidence type="ECO:0000313" key="1">
    <source>
        <dbReference type="EMBL" id="KAK1725660.1"/>
    </source>
</evidence>
<comment type="caution">
    <text evidence="1">The sequence shown here is derived from an EMBL/GenBank/DDBJ whole genome shotgun (WGS) entry which is preliminary data.</text>
</comment>
<keyword evidence="2" id="KW-1185">Reference proteome</keyword>
<organism evidence="1 2">
    <name type="scientific">Glomerella acutata</name>
    <name type="common">Colletotrichum acutatum</name>
    <dbReference type="NCBI Taxonomy" id="27357"/>
    <lineage>
        <taxon>Eukaryota</taxon>
        <taxon>Fungi</taxon>
        <taxon>Dikarya</taxon>
        <taxon>Ascomycota</taxon>
        <taxon>Pezizomycotina</taxon>
        <taxon>Sordariomycetes</taxon>
        <taxon>Hypocreomycetidae</taxon>
        <taxon>Glomerellales</taxon>
        <taxon>Glomerellaceae</taxon>
        <taxon>Colletotrichum</taxon>
        <taxon>Colletotrichum acutatum species complex</taxon>
    </lineage>
</organism>
<protein>
    <submittedName>
        <fullName evidence="1">Uncharacterized protein</fullName>
    </submittedName>
</protein>
<dbReference type="EMBL" id="JAHMHS010000039">
    <property type="protein sequence ID" value="KAK1725660.1"/>
    <property type="molecule type" value="Genomic_DNA"/>
</dbReference>
<dbReference type="RefSeq" id="XP_060365715.1">
    <property type="nucleotide sequence ID" value="XM_060502165.1"/>
</dbReference>
<reference evidence="1" key="1">
    <citation type="submission" date="2021-12" db="EMBL/GenBank/DDBJ databases">
        <title>Comparative genomics, transcriptomics and evolutionary studies reveal genomic signatures of adaptation to plant cell wall in hemibiotrophic fungi.</title>
        <authorList>
            <consortium name="DOE Joint Genome Institute"/>
            <person name="Baroncelli R."/>
            <person name="Diaz J.F."/>
            <person name="Benocci T."/>
            <person name="Peng M."/>
            <person name="Battaglia E."/>
            <person name="Haridas S."/>
            <person name="Andreopoulos W."/>
            <person name="Labutti K."/>
            <person name="Pangilinan J."/>
            <person name="Floch G.L."/>
            <person name="Makela M.R."/>
            <person name="Henrissat B."/>
            <person name="Grigoriev I.V."/>
            <person name="Crouch J.A."/>
            <person name="De Vries R.P."/>
            <person name="Sukno S.A."/>
            <person name="Thon M.R."/>
        </authorList>
    </citation>
    <scope>NUCLEOTIDE SEQUENCE</scope>
    <source>
        <strain evidence="1">CBS 112980</strain>
    </source>
</reference>
<evidence type="ECO:0000313" key="2">
    <source>
        <dbReference type="Proteomes" id="UP001244207"/>
    </source>
</evidence>
<dbReference type="AlphaFoldDB" id="A0AAD8UP22"/>
<dbReference type="GeneID" id="85386064"/>
<gene>
    <name evidence="1" type="ORF">BDZ83DRAFT_286551</name>
</gene>
<sequence>MTWVTMVTARYALLAMLAMRALFYPVPSLPTASQLSIWISLSPAPIGLALQGLSPIRHDSSQG</sequence>
<accession>A0AAD8UP22</accession>
<proteinExistence type="predicted"/>